<organism evidence="15 16">
    <name type="scientific">Marinobacter persicus</name>
    <dbReference type="NCBI Taxonomy" id="930118"/>
    <lineage>
        <taxon>Bacteria</taxon>
        <taxon>Pseudomonadati</taxon>
        <taxon>Pseudomonadota</taxon>
        <taxon>Gammaproteobacteria</taxon>
        <taxon>Pseudomonadales</taxon>
        <taxon>Marinobacteraceae</taxon>
        <taxon>Marinobacter</taxon>
    </lineage>
</organism>
<dbReference type="SUPFAM" id="SSF103088">
    <property type="entry name" value="OmpA-like"/>
    <property type="match status" value="1"/>
</dbReference>
<comment type="caution">
    <text evidence="15">The sequence shown here is derived from an EMBL/GenBank/DDBJ whole genome shotgun (WGS) entry which is preliminary data.</text>
</comment>
<dbReference type="InterPro" id="IPR039001">
    <property type="entry name" value="Pal"/>
</dbReference>
<evidence type="ECO:0000256" key="11">
    <source>
        <dbReference type="SAM" id="MobiDB-lite"/>
    </source>
</evidence>
<evidence type="ECO:0000256" key="1">
    <source>
        <dbReference type="ARBA" id="ARBA00004442"/>
    </source>
</evidence>
<reference evidence="15 16" key="2">
    <citation type="submission" date="2018-02" db="EMBL/GenBank/DDBJ databases">
        <title>Subsurface microbial communities from deep shales in Ohio and West Virginia, USA.</title>
        <authorList>
            <person name="Wrighton K."/>
        </authorList>
    </citation>
    <scope>NUCLEOTIDE SEQUENCE [LARGE SCALE GENOMIC DNA]</scope>
    <source>
        <strain evidence="15 16">UTICA-S1B9</strain>
    </source>
</reference>
<comment type="similarity">
    <text evidence="9">Belongs to the Pal lipoprotein family.</text>
</comment>
<dbReference type="Gene3D" id="3.30.1330.60">
    <property type="entry name" value="OmpA-like domain"/>
    <property type="match status" value="1"/>
</dbReference>
<dbReference type="InterPro" id="IPR036737">
    <property type="entry name" value="OmpA-like_sf"/>
</dbReference>
<comment type="subunit">
    <text evidence="9">The Tol-Pal system is composed of five core proteins: the inner membrane proteins TolA, TolQ and TolR, the periplasmic protein TolB and the outer membrane protein Pal. They form a network linking the inner and outer membranes and the peptidoglycan layer.</text>
</comment>
<evidence type="ECO:0000256" key="7">
    <source>
        <dbReference type="ARBA" id="ARBA00023288"/>
    </source>
</evidence>
<dbReference type="Proteomes" id="UP000239446">
    <property type="component" value="Unassembled WGS sequence"/>
</dbReference>
<dbReference type="Pfam" id="PF00691">
    <property type="entry name" value="OmpA"/>
    <property type="match status" value="1"/>
</dbReference>
<keyword evidence="8 9" id="KW-0131">Cell cycle</keyword>
<keyword evidence="7 15" id="KW-0449">Lipoprotein</keyword>
<dbReference type="HAMAP" id="MF_02204">
    <property type="entry name" value="Pal"/>
    <property type="match status" value="1"/>
</dbReference>
<accession>A0A2S6G975</accession>
<keyword evidence="4 10" id="KW-0472">Membrane</keyword>
<dbReference type="GO" id="GO:0009279">
    <property type="term" value="C:cell outer membrane"/>
    <property type="evidence" value="ECO:0007669"/>
    <property type="project" value="UniProtKB-SubCell"/>
</dbReference>
<keyword evidence="6" id="KW-0998">Cell outer membrane</keyword>
<dbReference type="PRINTS" id="PR01021">
    <property type="entry name" value="OMPADOMAIN"/>
</dbReference>
<sequence length="195" mass="21037">MNLSMSSKMVAMLLAAGLVAGCSSTGETMDDEGYGSDVEAIDQEGGATVYDGTGQEGGVSSSAMTDEERAAAQRKAESEQAAQAALRDVTTFYFDFDTSEIKPEAREVLIAHARYLAENPRAEVRIEGHADERGSKEYNLALGERRANAVERFLIVNGASRGQTETVSYGEEKPAVRGSGENVWAQNRRVELVFD</sequence>
<evidence type="ECO:0000256" key="5">
    <source>
        <dbReference type="ARBA" id="ARBA00023139"/>
    </source>
</evidence>
<evidence type="ECO:0000256" key="8">
    <source>
        <dbReference type="ARBA" id="ARBA00023306"/>
    </source>
</evidence>
<evidence type="ECO:0000256" key="2">
    <source>
        <dbReference type="ARBA" id="ARBA00022618"/>
    </source>
</evidence>
<dbReference type="AlphaFoldDB" id="A0A2S6G975"/>
<dbReference type="InterPro" id="IPR006665">
    <property type="entry name" value="OmpA-like"/>
</dbReference>
<dbReference type="PANTHER" id="PTHR30329">
    <property type="entry name" value="STATOR ELEMENT OF FLAGELLAR MOTOR COMPLEX"/>
    <property type="match status" value="1"/>
</dbReference>
<evidence type="ECO:0000313" key="14">
    <source>
        <dbReference type="EMBL" id="PPK52769.1"/>
    </source>
</evidence>
<evidence type="ECO:0000313" key="15">
    <source>
        <dbReference type="EMBL" id="PPK55685.1"/>
    </source>
</evidence>
<keyword evidence="17" id="KW-1185">Reference proteome</keyword>
<dbReference type="OrthoDB" id="9809164at2"/>
<name>A0A2S6G975_9GAMM</name>
<dbReference type="NCBIfam" id="TIGR02802">
    <property type="entry name" value="Pal_lipo"/>
    <property type="match status" value="1"/>
</dbReference>
<dbReference type="EMBL" id="PTIU01000004">
    <property type="protein sequence ID" value="PPK55685.1"/>
    <property type="molecule type" value="Genomic_DNA"/>
</dbReference>
<dbReference type="PROSITE" id="PS51123">
    <property type="entry name" value="OMPA_2"/>
    <property type="match status" value="1"/>
</dbReference>
<comment type="function">
    <text evidence="9">Part of the Tol-Pal system, which plays a role in outer membrane invagination during cell division and is important for maintaining outer membrane integrity.</text>
</comment>
<dbReference type="Proteomes" id="UP000239648">
    <property type="component" value="Unassembled WGS sequence"/>
</dbReference>
<evidence type="ECO:0000256" key="4">
    <source>
        <dbReference type="ARBA" id="ARBA00023136"/>
    </source>
</evidence>
<feature type="region of interest" description="Disordered" evidence="11">
    <location>
        <begin position="47"/>
        <end position="66"/>
    </location>
</feature>
<feature type="chain" id="PRO_5015764415" description="Peptidoglycan-associated protein" evidence="12">
    <location>
        <begin position="21"/>
        <end position="195"/>
    </location>
</feature>
<evidence type="ECO:0000256" key="3">
    <source>
        <dbReference type="ARBA" id="ARBA00022729"/>
    </source>
</evidence>
<feature type="domain" description="OmpA-like" evidence="13">
    <location>
        <begin position="81"/>
        <end position="195"/>
    </location>
</feature>
<dbReference type="PANTHER" id="PTHR30329:SF21">
    <property type="entry name" value="LIPOPROTEIN YIAD-RELATED"/>
    <property type="match status" value="1"/>
</dbReference>
<dbReference type="RefSeq" id="WP_104415284.1">
    <property type="nucleotide sequence ID" value="NZ_PTIT01000004.1"/>
</dbReference>
<evidence type="ECO:0000256" key="10">
    <source>
        <dbReference type="PROSITE-ProRule" id="PRU00473"/>
    </source>
</evidence>
<dbReference type="InterPro" id="IPR014169">
    <property type="entry name" value="Pal_lipo_C"/>
</dbReference>
<keyword evidence="5" id="KW-0564">Palmitate</keyword>
<evidence type="ECO:0000313" key="16">
    <source>
        <dbReference type="Proteomes" id="UP000239446"/>
    </source>
</evidence>
<gene>
    <name evidence="9" type="primary">pal</name>
    <name evidence="15" type="ORF">B0H24_100487</name>
    <name evidence="14" type="ORF">BY455_10489</name>
</gene>
<proteinExistence type="inferred from homology"/>
<feature type="signal peptide" evidence="12">
    <location>
        <begin position="1"/>
        <end position="20"/>
    </location>
</feature>
<dbReference type="InterPro" id="IPR006664">
    <property type="entry name" value="OMP_bac"/>
</dbReference>
<dbReference type="EMBL" id="PTIT01000004">
    <property type="protein sequence ID" value="PPK52769.1"/>
    <property type="molecule type" value="Genomic_DNA"/>
</dbReference>
<evidence type="ECO:0000313" key="17">
    <source>
        <dbReference type="Proteomes" id="UP000239648"/>
    </source>
</evidence>
<evidence type="ECO:0000256" key="6">
    <source>
        <dbReference type="ARBA" id="ARBA00023237"/>
    </source>
</evidence>
<reference evidence="14 17" key="1">
    <citation type="submission" date="2018-02" db="EMBL/GenBank/DDBJ databases">
        <title>Deep subsurface shale carbon reservoir microbial communities from Ohio and West Virginia, USA.</title>
        <authorList>
            <person name="Wrighton K."/>
        </authorList>
    </citation>
    <scope>NUCLEOTIDE SEQUENCE [LARGE SCALE GENOMIC DNA]</scope>
    <source>
        <strain evidence="14 17">UTICA-S1B6</strain>
    </source>
</reference>
<dbReference type="InterPro" id="IPR050330">
    <property type="entry name" value="Bact_OuterMem_StrucFunc"/>
</dbReference>
<comment type="subcellular location">
    <subcellularLocation>
        <location evidence="1">Cell outer membrane</location>
    </subcellularLocation>
</comment>
<evidence type="ECO:0000256" key="12">
    <source>
        <dbReference type="SAM" id="SignalP"/>
    </source>
</evidence>
<keyword evidence="3 12" id="KW-0732">Signal</keyword>
<dbReference type="CDD" id="cd07185">
    <property type="entry name" value="OmpA_C-like"/>
    <property type="match status" value="1"/>
</dbReference>
<evidence type="ECO:0000256" key="9">
    <source>
        <dbReference type="HAMAP-Rule" id="MF_02204"/>
    </source>
</evidence>
<protein>
    <recommendedName>
        <fullName evidence="9">Peptidoglycan-associated protein</fullName>
    </recommendedName>
</protein>
<keyword evidence="2 9" id="KW-0132">Cell division</keyword>
<dbReference type="GO" id="GO:0051301">
    <property type="term" value="P:cell division"/>
    <property type="evidence" value="ECO:0007669"/>
    <property type="project" value="UniProtKB-UniRule"/>
</dbReference>
<evidence type="ECO:0000259" key="13">
    <source>
        <dbReference type="PROSITE" id="PS51123"/>
    </source>
</evidence>